<dbReference type="AlphaFoldDB" id="A0A2L1KC03"/>
<dbReference type="EMBL" id="MF344564">
    <property type="protein sequence ID" value="AVE19266.1"/>
    <property type="molecule type" value="Genomic_DNA"/>
</dbReference>
<protein>
    <submittedName>
        <fullName evidence="4">Uncharacterized protein</fullName>
    </submittedName>
</protein>
<evidence type="ECO:0000313" key="3">
    <source>
        <dbReference type="EMBL" id="AVE19266.1"/>
    </source>
</evidence>
<evidence type="ECO:0000313" key="2">
    <source>
        <dbReference type="EMBL" id="AVE18574.1"/>
    </source>
</evidence>
<organism evidence="4">
    <name type="scientific">Klebsiella pneumoniae</name>
    <dbReference type="NCBI Taxonomy" id="573"/>
    <lineage>
        <taxon>Bacteria</taxon>
        <taxon>Pseudomonadati</taxon>
        <taxon>Pseudomonadota</taxon>
        <taxon>Gammaproteobacteria</taxon>
        <taxon>Enterobacterales</taxon>
        <taxon>Enterobacteriaceae</taxon>
        <taxon>Klebsiella/Raoultella group</taxon>
        <taxon>Klebsiella</taxon>
        <taxon>Klebsiella pneumoniae complex</taxon>
    </lineage>
</organism>
<reference evidence="4" key="1">
    <citation type="journal article" date="2019" name="Front. Microbiol.">
        <title>Sequencing and Genomic Diversity Analysis of IncHI5 Plasmids.</title>
        <authorList>
            <person name="Liang Q."/>
            <person name="Jiang X."/>
            <person name="Hu L."/>
            <person name="Yin Z."/>
            <person name="Gao B."/>
            <person name="Zhao Y."/>
            <person name="Yang W."/>
            <person name="Yang H."/>
            <person name="Tong Y."/>
            <person name="Li W."/>
            <person name="Jiang L."/>
            <person name="Zhou D."/>
        </authorList>
    </citation>
    <scope>NUCLEOTIDE SEQUENCE</scope>
    <source>
        <strain evidence="1">11219</strain>
        <strain evidence="2">12208</strain>
        <strain evidence="3">13450</strain>
        <strain evidence="4">19051</strain>
        <plasmid evidence="1">p11219-IMP</plasmid>
        <plasmid evidence="2">p12208-IMP</plasmid>
        <plasmid evidence="3">p13450-IMP</plasmid>
        <plasmid evidence="4">p19051-IMP</plasmid>
    </source>
</reference>
<dbReference type="EMBL" id="MF344562">
    <property type="protein sequence ID" value="AVE18574.1"/>
    <property type="molecule type" value="Genomic_DNA"/>
</dbReference>
<geneLocation type="plasmid" evidence="3">
    <name>p13450-IMP</name>
</geneLocation>
<dbReference type="EMBL" id="MF344561">
    <property type="protein sequence ID" value="AVE18269.1"/>
    <property type="molecule type" value="Genomic_DNA"/>
</dbReference>
<proteinExistence type="predicted"/>
<name>A0A2L1KC03_KLEPN</name>
<geneLocation type="plasmid" evidence="4">
    <name>p19051-IMP</name>
</geneLocation>
<sequence length="166" mass="18975">MQNEWVIFMTNILVPECFVLLNNILQAIDDAPVECDGHTLMISSALKHAGISHQRIYGVVKNPKTDFELYPHFWIQIGDFTLDYRLRMWVEFYSGEELARFAPHGIFHVLGLEYQYASGSLCPPAELDFNLLNFMSDGFYGKINHTELTALAHSVNLIHLTCVKNP</sequence>
<evidence type="ECO:0000313" key="4">
    <source>
        <dbReference type="EMBL" id="AVE19600.1"/>
    </source>
</evidence>
<geneLocation type="plasmid" evidence="1">
    <name>p11219-IMP</name>
</geneLocation>
<geneLocation type="plasmid" evidence="2">
    <name>p12208-IMP</name>
</geneLocation>
<dbReference type="EMBL" id="MF344565">
    <property type="protein sequence ID" value="AVE19600.1"/>
    <property type="molecule type" value="Genomic_DNA"/>
</dbReference>
<accession>A0A2L1KC03</accession>
<evidence type="ECO:0000313" key="1">
    <source>
        <dbReference type="EMBL" id="AVE18269.1"/>
    </source>
</evidence>
<keyword evidence="4" id="KW-0614">Plasmid</keyword>
<dbReference type="RefSeq" id="WP_228717911.1">
    <property type="nucleotide sequence ID" value="NZ_KX839207.1"/>
</dbReference>